<accession>A0ABW3QTV1</accession>
<organism evidence="1 2">
    <name type="scientific">Saccharothrix hoggarensis</name>
    <dbReference type="NCBI Taxonomy" id="913853"/>
    <lineage>
        <taxon>Bacteria</taxon>
        <taxon>Bacillati</taxon>
        <taxon>Actinomycetota</taxon>
        <taxon>Actinomycetes</taxon>
        <taxon>Pseudonocardiales</taxon>
        <taxon>Pseudonocardiaceae</taxon>
        <taxon>Saccharothrix</taxon>
    </lineage>
</organism>
<comment type="caution">
    <text evidence="1">The sequence shown here is derived from an EMBL/GenBank/DDBJ whole genome shotgun (WGS) entry which is preliminary data.</text>
</comment>
<proteinExistence type="predicted"/>
<evidence type="ECO:0008006" key="3">
    <source>
        <dbReference type="Google" id="ProtNLM"/>
    </source>
</evidence>
<dbReference type="EMBL" id="JBHTLK010000058">
    <property type="protein sequence ID" value="MFD1148214.1"/>
    <property type="molecule type" value="Genomic_DNA"/>
</dbReference>
<evidence type="ECO:0000313" key="1">
    <source>
        <dbReference type="EMBL" id="MFD1148214.1"/>
    </source>
</evidence>
<protein>
    <recommendedName>
        <fullName evidence="3">DUF3800 domain-containing protein</fullName>
    </recommendedName>
</protein>
<dbReference type="RefSeq" id="WP_380723649.1">
    <property type="nucleotide sequence ID" value="NZ_JBHTLK010000058.1"/>
</dbReference>
<dbReference type="Proteomes" id="UP001597168">
    <property type="component" value="Unassembled WGS sequence"/>
</dbReference>
<reference evidence="2" key="1">
    <citation type="journal article" date="2019" name="Int. J. Syst. Evol. Microbiol.">
        <title>The Global Catalogue of Microorganisms (GCM) 10K type strain sequencing project: providing services to taxonomists for standard genome sequencing and annotation.</title>
        <authorList>
            <consortium name="The Broad Institute Genomics Platform"/>
            <consortium name="The Broad Institute Genome Sequencing Center for Infectious Disease"/>
            <person name="Wu L."/>
            <person name="Ma J."/>
        </authorList>
    </citation>
    <scope>NUCLEOTIDE SEQUENCE [LARGE SCALE GENOMIC DNA]</scope>
    <source>
        <strain evidence="2">CCUG 60214</strain>
    </source>
</reference>
<keyword evidence="2" id="KW-1185">Reference proteome</keyword>
<sequence length="180" mass="20092">MSVHVFVDESRRNDTYLLAAAIVIPSDLRRLRTLLRGLLLPGQRELHFKKETPQRRRAVLSQLSQAGARVAVYRRSCSEGPEAARQACLARLTADVLELNASRLALDSREDRDVLDVRTIRAGLGKFPRAALLAYEHLNAVSEPLIWIADAVAWSYGAGGDWARRVEGIVVRIVRLDESP</sequence>
<name>A0ABW3QTV1_9PSEU</name>
<gene>
    <name evidence="1" type="ORF">ACFQ3T_13875</name>
</gene>
<evidence type="ECO:0000313" key="2">
    <source>
        <dbReference type="Proteomes" id="UP001597168"/>
    </source>
</evidence>